<dbReference type="PROSITE" id="PS51192">
    <property type="entry name" value="HELICASE_ATP_BIND_1"/>
    <property type="match status" value="1"/>
</dbReference>
<dbReference type="Gene3D" id="3.40.50.300">
    <property type="entry name" value="P-loop containing nucleotide triphosphate hydrolases"/>
    <property type="match status" value="2"/>
</dbReference>
<dbReference type="InterPro" id="IPR014014">
    <property type="entry name" value="RNA_helicase_DEAD_Q_motif"/>
</dbReference>
<dbReference type="InterPro" id="IPR001650">
    <property type="entry name" value="Helicase_C-like"/>
</dbReference>
<dbReference type="CDD" id="cd18787">
    <property type="entry name" value="SF2_C_DEAD"/>
    <property type="match status" value="1"/>
</dbReference>
<dbReference type="FunFam" id="3.40.50.300:FF:000108">
    <property type="entry name" value="ATP-dependent RNA helicase RhlE"/>
    <property type="match status" value="1"/>
</dbReference>
<dbReference type="SMART" id="SM00490">
    <property type="entry name" value="HELICc"/>
    <property type="match status" value="1"/>
</dbReference>
<dbReference type="GO" id="GO:0005829">
    <property type="term" value="C:cytosol"/>
    <property type="evidence" value="ECO:0007669"/>
    <property type="project" value="TreeGrafter"/>
</dbReference>
<gene>
    <name evidence="15" type="ORF">SAMN02982989_4486</name>
</gene>
<dbReference type="CDD" id="cd00268">
    <property type="entry name" value="DEADc"/>
    <property type="match status" value="1"/>
</dbReference>
<evidence type="ECO:0000259" key="14">
    <source>
        <dbReference type="PROSITE" id="PS51195"/>
    </source>
</evidence>
<dbReference type="InterPro" id="IPR014001">
    <property type="entry name" value="Helicase_ATP-bd"/>
</dbReference>
<keyword evidence="2" id="KW-0963">Cytoplasm</keyword>
<feature type="region of interest" description="Disordered" evidence="11">
    <location>
        <begin position="389"/>
        <end position="629"/>
    </location>
</feature>
<reference evidence="16" key="1">
    <citation type="submission" date="2017-04" db="EMBL/GenBank/DDBJ databases">
        <authorList>
            <person name="Varghese N."/>
            <person name="Submissions S."/>
        </authorList>
    </citation>
    <scope>NUCLEOTIDE SEQUENCE [LARGE SCALE GENOMIC DNA]</scope>
    <source>
        <strain evidence="16">B4P</strain>
    </source>
</reference>
<dbReference type="InterPro" id="IPR050079">
    <property type="entry name" value="DEAD_box_RNA_helicase"/>
</dbReference>
<dbReference type="Pfam" id="PF00271">
    <property type="entry name" value="Helicase_C"/>
    <property type="match status" value="1"/>
</dbReference>
<organism evidence="15 16">
    <name type="scientific">Xaviernesmea oryzae</name>
    <dbReference type="NCBI Taxonomy" id="464029"/>
    <lineage>
        <taxon>Bacteria</taxon>
        <taxon>Pseudomonadati</taxon>
        <taxon>Pseudomonadota</taxon>
        <taxon>Alphaproteobacteria</taxon>
        <taxon>Hyphomicrobiales</taxon>
        <taxon>Rhizobiaceae</taxon>
        <taxon>Rhizobium/Agrobacterium group</taxon>
        <taxon>Xaviernesmea</taxon>
    </lineage>
</organism>
<dbReference type="SUPFAM" id="SSF52540">
    <property type="entry name" value="P-loop containing nucleoside triphosphate hydrolases"/>
    <property type="match status" value="1"/>
</dbReference>
<name>A0A1X7GVU6_9HYPH</name>
<evidence type="ECO:0000256" key="8">
    <source>
        <dbReference type="ARBA" id="ARBA00047984"/>
    </source>
</evidence>
<keyword evidence="4" id="KW-0378">Hydrolase</keyword>
<sequence>MVLTRAMAFGAPEKVFDLTNFHELGLAKQIVATLSQLGYETPTPIQAQAIPELLKGRDMIGLAQTGTGKTAAFGLPIIEMLLKEGKRPENRTTRALVLAPTRELVNQIAVNLKNFIRKTPLKINTVVGGASINKQQFQLERGTDILVATPGRLLDLINRRAVSLGQVTHLVLDEADQMLDLGFIHDLRKISKMVPAKRQTLLFSATMPKAIADLASDYLTDPVKVEVTPPGKAADKVEQYVHFVAGKNDKTELLKDSLTENPDGRAMVFLRTKHGAEKLAKHLEHLEFEVASIHGNKSQGQRERALKAFRDGDIRVLVATDVAARGIDIPGVTHVFNYDLPEVPDAYVHRIGRTARAGRDGIAIAFCAPDETGLLRDIERLMGIEIATASGERPEGLSRPSRGGGNRGGNRGRGGNGQGRGRGEGRGNGEGRPERRERPARRKHFDADVIELATQPEERGERQDRPFRAERPQRPEPRNNEHRGEGSPHGERRHGDRPQRENRRNEDFRGQRRGEEAPRFEADNDLDFASDFRPKKQFGPRNGEGRPHQADNRNGGQGKGHQNQGHQGGKREHAAHGAHEAGNQRKAHNAGQGRPQHGSGQKQGENRGPVRFGSDNRSGGQQGRKRSRA</sequence>
<evidence type="ECO:0000313" key="15">
    <source>
        <dbReference type="EMBL" id="SMF75284.1"/>
    </source>
</evidence>
<dbReference type="GO" id="GO:0042255">
    <property type="term" value="P:ribosome assembly"/>
    <property type="evidence" value="ECO:0007669"/>
    <property type="project" value="UniProtKB-ARBA"/>
</dbReference>
<feature type="domain" description="DEAD-box RNA helicase Q" evidence="14">
    <location>
        <begin position="19"/>
        <end position="47"/>
    </location>
</feature>
<keyword evidence="3" id="KW-0547">Nucleotide-binding</keyword>
<proteinExistence type="inferred from homology"/>
<dbReference type="RefSeq" id="WP_085425053.1">
    <property type="nucleotide sequence ID" value="NZ_FXAF01000011.1"/>
</dbReference>
<evidence type="ECO:0000256" key="2">
    <source>
        <dbReference type="ARBA" id="ARBA00022490"/>
    </source>
</evidence>
<dbReference type="GO" id="GO:0009266">
    <property type="term" value="P:response to temperature stimulus"/>
    <property type="evidence" value="ECO:0007669"/>
    <property type="project" value="UniProtKB-ARBA"/>
</dbReference>
<accession>A0A1X7GVU6</accession>
<dbReference type="Proteomes" id="UP000192903">
    <property type="component" value="Unassembled WGS sequence"/>
</dbReference>
<evidence type="ECO:0000256" key="5">
    <source>
        <dbReference type="ARBA" id="ARBA00022806"/>
    </source>
</evidence>
<dbReference type="GO" id="GO:0003724">
    <property type="term" value="F:RNA helicase activity"/>
    <property type="evidence" value="ECO:0007669"/>
    <property type="project" value="UniProtKB-EC"/>
</dbReference>
<comment type="catalytic activity">
    <reaction evidence="8">
        <text>ATP + H2O = ADP + phosphate + H(+)</text>
        <dbReference type="Rhea" id="RHEA:13065"/>
        <dbReference type="ChEBI" id="CHEBI:15377"/>
        <dbReference type="ChEBI" id="CHEBI:15378"/>
        <dbReference type="ChEBI" id="CHEBI:30616"/>
        <dbReference type="ChEBI" id="CHEBI:43474"/>
        <dbReference type="ChEBI" id="CHEBI:456216"/>
        <dbReference type="EC" id="3.6.4.13"/>
    </reaction>
</comment>
<comment type="similarity">
    <text evidence="7">Belongs to the DEAD box helicase family.</text>
</comment>
<keyword evidence="16" id="KW-1185">Reference proteome</keyword>
<evidence type="ECO:0000256" key="11">
    <source>
        <dbReference type="SAM" id="MobiDB-lite"/>
    </source>
</evidence>
<dbReference type="PROSITE" id="PS51195">
    <property type="entry name" value="Q_MOTIF"/>
    <property type="match status" value="1"/>
</dbReference>
<dbReference type="GO" id="GO:0005524">
    <property type="term" value="F:ATP binding"/>
    <property type="evidence" value="ECO:0007669"/>
    <property type="project" value="UniProtKB-KW"/>
</dbReference>
<dbReference type="EC" id="3.6.4.13" evidence="1"/>
<feature type="short sequence motif" description="Q motif" evidence="10">
    <location>
        <begin position="19"/>
        <end position="47"/>
    </location>
</feature>
<dbReference type="EMBL" id="FXAF01000011">
    <property type="protein sequence ID" value="SMF75284.1"/>
    <property type="molecule type" value="Genomic_DNA"/>
</dbReference>
<feature type="domain" description="Helicase C-terminal" evidence="13">
    <location>
        <begin position="236"/>
        <end position="401"/>
    </location>
</feature>
<evidence type="ECO:0000259" key="12">
    <source>
        <dbReference type="PROSITE" id="PS51192"/>
    </source>
</evidence>
<dbReference type="OrthoDB" id="9805696at2"/>
<evidence type="ECO:0000256" key="7">
    <source>
        <dbReference type="ARBA" id="ARBA00038437"/>
    </source>
</evidence>
<dbReference type="PANTHER" id="PTHR47959:SF13">
    <property type="entry name" value="ATP-DEPENDENT RNA HELICASE RHLE"/>
    <property type="match status" value="1"/>
</dbReference>
<evidence type="ECO:0000256" key="6">
    <source>
        <dbReference type="ARBA" id="ARBA00022840"/>
    </source>
</evidence>
<dbReference type="GO" id="GO:0016787">
    <property type="term" value="F:hydrolase activity"/>
    <property type="evidence" value="ECO:0007669"/>
    <property type="project" value="UniProtKB-KW"/>
</dbReference>
<dbReference type="PROSITE" id="PS51194">
    <property type="entry name" value="HELICASE_CTER"/>
    <property type="match status" value="1"/>
</dbReference>
<evidence type="ECO:0000256" key="4">
    <source>
        <dbReference type="ARBA" id="ARBA00022801"/>
    </source>
</evidence>
<feature type="domain" description="Helicase ATP-binding" evidence="12">
    <location>
        <begin position="50"/>
        <end position="225"/>
    </location>
</feature>
<evidence type="ECO:0000256" key="3">
    <source>
        <dbReference type="ARBA" id="ARBA00022741"/>
    </source>
</evidence>
<keyword evidence="5 15" id="KW-0347">Helicase</keyword>
<protein>
    <recommendedName>
        <fullName evidence="9">DEAD-box ATP-dependent RNA helicase RhpA</fullName>
        <ecNumber evidence="1">3.6.4.13</ecNumber>
    </recommendedName>
</protein>
<evidence type="ECO:0000256" key="9">
    <source>
        <dbReference type="ARBA" id="ARBA00074363"/>
    </source>
</evidence>
<evidence type="ECO:0000259" key="13">
    <source>
        <dbReference type="PROSITE" id="PS51194"/>
    </source>
</evidence>
<dbReference type="SMART" id="SM00487">
    <property type="entry name" value="DEXDc"/>
    <property type="match status" value="1"/>
</dbReference>
<feature type="compositionally biased region" description="Gly residues" evidence="11">
    <location>
        <begin position="402"/>
        <end position="420"/>
    </location>
</feature>
<dbReference type="STRING" id="464029.SAMN02982989_4486"/>
<evidence type="ECO:0000256" key="1">
    <source>
        <dbReference type="ARBA" id="ARBA00012552"/>
    </source>
</evidence>
<dbReference type="PANTHER" id="PTHR47959">
    <property type="entry name" value="ATP-DEPENDENT RNA HELICASE RHLE-RELATED"/>
    <property type="match status" value="1"/>
</dbReference>
<dbReference type="GO" id="GO:0003676">
    <property type="term" value="F:nucleic acid binding"/>
    <property type="evidence" value="ECO:0007669"/>
    <property type="project" value="InterPro"/>
</dbReference>
<evidence type="ECO:0000256" key="10">
    <source>
        <dbReference type="PROSITE-ProRule" id="PRU00552"/>
    </source>
</evidence>
<dbReference type="InterPro" id="IPR044742">
    <property type="entry name" value="DEAD/DEAH_RhlB"/>
</dbReference>
<dbReference type="Pfam" id="PF00270">
    <property type="entry name" value="DEAD"/>
    <property type="match status" value="1"/>
</dbReference>
<feature type="compositionally biased region" description="Basic and acidic residues" evidence="11">
    <location>
        <begin position="569"/>
        <end position="583"/>
    </location>
</feature>
<evidence type="ECO:0000313" key="16">
    <source>
        <dbReference type="Proteomes" id="UP000192903"/>
    </source>
</evidence>
<keyword evidence="6" id="KW-0067">ATP-binding</keyword>
<dbReference type="AlphaFoldDB" id="A0A1X7GVU6"/>
<dbReference type="InterPro" id="IPR011545">
    <property type="entry name" value="DEAD/DEAH_box_helicase_dom"/>
</dbReference>
<feature type="compositionally biased region" description="Basic and acidic residues" evidence="11">
    <location>
        <begin position="456"/>
        <end position="522"/>
    </location>
</feature>
<feature type="compositionally biased region" description="Basic and acidic residues" evidence="11">
    <location>
        <begin position="421"/>
        <end position="437"/>
    </location>
</feature>
<dbReference type="InterPro" id="IPR027417">
    <property type="entry name" value="P-loop_NTPase"/>
</dbReference>